<evidence type="ECO:0000256" key="2">
    <source>
        <dbReference type="ARBA" id="ARBA00005046"/>
    </source>
</evidence>
<dbReference type="EC" id="2.10.1.1" evidence="7"/>
<dbReference type="InterPro" id="IPR005110">
    <property type="entry name" value="MoeA_linker/N"/>
</dbReference>
<dbReference type="NCBIfam" id="NF045515">
    <property type="entry name" value="Glp_gephyrin"/>
    <property type="match status" value="1"/>
</dbReference>
<feature type="domain" description="MoaB/Mog" evidence="8">
    <location>
        <begin position="184"/>
        <end position="319"/>
    </location>
</feature>
<evidence type="ECO:0000256" key="5">
    <source>
        <dbReference type="ARBA" id="ARBA00023150"/>
    </source>
</evidence>
<dbReference type="RefSeq" id="WP_165131939.1">
    <property type="nucleotide sequence ID" value="NZ_CP049253.1"/>
</dbReference>
<gene>
    <name evidence="9" type="ORF">JOF34_000370</name>
</gene>
<evidence type="ECO:0000256" key="6">
    <source>
        <dbReference type="ARBA" id="ARBA00047317"/>
    </source>
</evidence>
<dbReference type="SUPFAM" id="SSF63867">
    <property type="entry name" value="MoeA C-terminal domain-like"/>
    <property type="match status" value="1"/>
</dbReference>
<accession>A0ABS4ZET3</accession>
<evidence type="ECO:0000256" key="1">
    <source>
        <dbReference type="ARBA" id="ARBA00002901"/>
    </source>
</evidence>
<dbReference type="Proteomes" id="UP001519362">
    <property type="component" value="Unassembled WGS sequence"/>
</dbReference>
<proteinExistence type="inferred from homology"/>
<organism evidence="9 10">
    <name type="scientific">Microbacterium amylolyticum</name>
    <dbReference type="NCBI Taxonomy" id="936337"/>
    <lineage>
        <taxon>Bacteria</taxon>
        <taxon>Bacillati</taxon>
        <taxon>Actinomycetota</taxon>
        <taxon>Actinomycetes</taxon>
        <taxon>Micrococcales</taxon>
        <taxon>Microbacteriaceae</taxon>
        <taxon>Microbacterium</taxon>
    </lineage>
</organism>
<reference evidence="9 10" key="1">
    <citation type="submission" date="2021-03" db="EMBL/GenBank/DDBJ databases">
        <title>Sequencing the genomes of 1000 actinobacteria strains.</title>
        <authorList>
            <person name="Klenk H.-P."/>
        </authorList>
    </citation>
    <scope>NUCLEOTIDE SEQUENCE [LARGE SCALE GENOMIC DNA]</scope>
    <source>
        <strain evidence="9 10">DSM 24221</strain>
    </source>
</reference>
<comment type="pathway">
    <text evidence="2 7">Cofactor biosynthesis; molybdopterin biosynthesis.</text>
</comment>
<comment type="function">
    <text evidence="1 7">Catalyzes the insertion of molybdate into adenylated molybdopterin with the concomitant release of AMP.</text>
</comment>
<dbReference type="Gene3D" id="3.90.105.10">
    <property type="entry name" value="Molybdopterin biosynthesis moea protein, domain 2"/>
    <property type="match status" value="1"/>
</dbReference>
<dbReference type="InterPro" id="IPR036135">
    <property type="entry name" value="MoeA_linker/N_sf"/>
</dbReference>
<name>A0ABS4ZET3_9MICO</name>
<dbReference type="Pfam" id="PF00994">
    <property type="entry name" value="MoCF_biosynth"/>
    <property type="match status" value="1"/>
</dbReference>
<comment type="caution">
    <text evidence="9">The sequence shown here is derived from an EMBL/GenBank/DDBJ whole genome shotgun (WGS) entry which is preliminary data.</text>
</comment>
<comment type="catalytic activity">
    <reaction evidence="6">
        <text>adenylyl-molybdopterin + molybdate = Mo-molybdopterin + AMP + H(+)</text>
        <dbReference type="Rhea" id="RHEA:35047"/>
        <dbReference type="ChEBI" id="CHEBI:15378"/>
        <dbReference type="ChEBI" id="CHEBI:36264"/>
        <dbReference type="ChEBI" id="CHEBI:62727"/>
        <dbReference type="ChEBI" id="CHEBI:71302"/>
        <dbReference type="ChEBI" id="CHEBI:456215"/>
        <dbReference type="EC" id="2.10.1.1"/>
    </reaction>
</comment>
<dbReference type="Gene3D" id="3.40.980.10">
    <property type="entry name" value="MoaB/Mog-like domain"/>
    <property type="match status" value="1"/>
</dbReference>
<dbReference type="Gene3D" id="2.170.190.11">
    <property type="entry name" value="Molybdopterin biosynthesis moea protein, domain 3"/>
    <property type="match status" value="1"/>
</dbReference>
<dbReference type="PANTHER" id="PTHR10192:SF5">
    <property type="entry name" value="GEPHYRIN"/>
    <property type="match status" value="1"/>
</dbReference>
<evidence type="ECO:0000259" key="8">
    <source>
        <dbReference type="SMART" id="SM00852"/>
    </source>
</evidence>
<comment type="cofactor">
    <cofactor evidence="7">
        <name>Mg(2+)</name>
        <dbReference type="ChEBI" id="CHEBI:18420"/>
    </cofactor>
</comment>
<keyword evidence="5 7" id="KW-0501">Molybdenum cofactor biosynthesis</keyword>
<protein>
    <recommendedName>
        <fullName evidence="7">Molybdopterin molybdenumtransferase</fullName>
        <ecNumber evidence="7">2.10.1.1</ecNumber>
    </recommendedName>
</protein>
<dbReference type="SUPFAM" id="SSF63882">
    <property type="entry name" value="MoeA N-terminal region -like"/>
    <property type="match status" value="1"/>
</dbReference>
<evidence type="ECO:0000256" key="4">
    <source>
        <dbReference type="ARBA" id="ARBA00022505"/>
    </source>
</evidence>
<evidence type="ECO:0000313" key="9">
    <source>
        <dbReference type="EMBL" id="MBP2435784.1"/>
    </source>
</evidence>
<dbReference type="InterPro" id="IPR036688">
    <property type="entry name" value="MoeA_C_domain_IV_sf"/>
</dbReference>
<dbReference type="InterPro" id="IPR001453">
    <property type="entry name" value="MoaB/Mog_dom"/>
</dbReference>
<dbReference type="EMBL" id="JAGIOL010000001">
    <property type="protein sequence ID" value="MBP2435784.1"/>
    <property type="molecule type" value="Genomic_DNA"/>
</dbReference>
<keyword evidence="7 9" id="KW-0808">Transferase</keyword>
<dbReference type="PANTHER" id="PTHR10192">
    <property type="entry name" value="MOLYBDOPTERIN BIOSYNTHESIS PROTEIN"/>
    <property type="match status" value="1"/>
</dbReference>
<dbReference type="SMART" id="SM00852">
    <property type="entry name" value="MoCF_biosynth"/>
    <property type="match status" value="1"/>
</dbReference>
<keyword evidence="7" id="KW-0479">Metal-binding</keyword>
<evidence type="ECO:0000256" key="3">
    <source>
        <dbReference type="ARBA" id="ARBA00010763"/>
    </source>
</evidence>
<dbReference type="Pfam" id="PF03453">
    <property type="entry name" value="MoeA_N"/>
    <property type="match status" value="1"/>
</dbReference>
<dbReference type="NCBIfam" id="TIGR00177">
    <property type="entry name" value="molyb_syn"/>
    <property type="match status" value="1"/>
</dbReference>
<dbReference type="Pfam" id="PF03454">
    <property type="entry name" value="MoeA_C"/>
    <property type="match status" value="1"/>
</dbReference>
<dbReference type="CDD" id="cd00887">
    <property type="entry name" value="MoeA"/>
    <property type="match status" value="1"/>
</dbReference>
<dbReference type="SUPFAM" id="SSF53218">
    <property type="entry name" value="Molybdenum cofactor biosynthesis proteins"/>
    <property type="match status" value="1"/>
</dbReference>
<dbReference type="GO" id="GO:0061599">
    <property type="term" value="F:molybdopterin molybdotransferase activity"/>
    <property type="evidence" value="ECO:0007669"/>
    <property type="project" value="UniProtKB-EC"/>
</dbReference>
<dbReference type="InterPro" id="IPR005111">
    <property type="entry name" value="MoeA_C_domain_IV"/>
</dbReference>
<dbReference type="InterPro" id="IPR036425">
    <property type="entry name" value="MoaB/Mog-like_dom_sf"/>
</dbReference>
<sequence>MITVEEHLARVLDAAPVLSPESVAVADAGGRTLASPVLSRLDIPAFDNSAMDGFAVRFADVSGASPEAPIALRVVGDVPAGSSANPPLGEGDAVRIMTGAPVPSGADTIVPFEATIGGLGDSTTQAVVRLAPRAIGAHIRRRAEDLSAADTVLEAGTLLGPFHLAAAAASGAGSLRVTRRPRLLVASTGSELVSPGTIPGPGQIPDSNGTLIAQLAEQAGADVSRVTHVGDDPAELIRLIEDSSEADVIITSGGVSAGAYEPVKLALADQIDFVTVAMQPGKPQAFGVLPSGALFFGLPGNPVSVAVSFENFVRPALLTMQGRSTIHRPKLRLPAAEAWRAPTGRRQYIPIVVDKTGAWTVRPASAGGSGSHLVGGLGKAEGYAVVPTDVDGVTAGDMVDVLLMM</sequence>
<keyword evidence="4 7" id="KW-0500">Molybdenum</keyword>
<dbReference type="Gene3D" id="2.40.340.10">
    <property type="entry name" value="MoeA, C-terminal, domain IV"/>
    <property type="match status" value="1"/>
</dbReference>
<dbReference type="InterPro" id="IPR038987">
    <property type="entry name" value="MoeA-like"/>
</dbReference>
<keyword evidence="10" id="KW-1185">Reference proteome</keyword>
<evidence type="ECO:0000256" key="7">
    <source>
        <dbReference type="RuleBase" id="RU365090"/>
    </source>
</evidence>
<keyword evidence="7" id="KW-0460">Magnesium</keyword>
<evidence type="ECO:0000313" key="10">
    <source>
        <dbReference type="Proteomes" id="UP001519362"/>
    </source>
</evidence>
<comment type="similarity">
    <text evidence="3 7">Belongs to the MoeA family.</text>
</comment>